<reference evidence="2" key="1">
    <citation type="journal article" date="2019" name="Int. J. Syst. Evol. Microbiol.">
        <title>The Global Catalogue of Microorganisms (GCM) 10K type strain sequencing project: providing services to taxonomists for standard genome sequencing and annotation.</title>
        <authorList>
            <consortium name="The Broad Institute Genomics Platform"/>
            <consortium name="The Broad Institute Genome Sequencing Center for Infectious Disease"/>
            <person name="Wu L."/>
            <person name="Ma J."/>
        </authorList>
    </citation>
    <scope>NUCLEOTIDE SEQUENCE [LARGE SCALE GENOMIC DNA]</scope>
    <source>
        <strain evidence="2">JCM 5062</strain>
    </source>
</reference>
<dbReference type="Proteomes" id="UP001499942">
    <property type="component" value="Unassembled WGS sequence"/>
</dbReference>
<protein>
    <recommendedName>
        <fullName evidence="3">Transposase</fullName>
    </recommendedName>
</protein>
<gene>
    <name evidence="1" type="ORF">GCM10010393_42730</name>
</gene>
<comment type="caution">
    <text evidence="1">The sequence shown here is derived from an EMBL/GenBank/DDBJ whole genome shotgun (WGS) entry which is preliminary data.</text>
</comment>
<keyword evidence="2" id="KW-1185">Reference proteome</keyword>
<organism evidence="1 2">
    <name type="scientific">Streptomyces gobitricini</name>
    <dbReference type="NCBI Taxonomy" id="68211"/>
    <lineage>
        <taxon>Bacteria</taxon>
        <taxon>Bacillati</taxon>
        <taxon>Actinomycetota</taxon>
        <taxon>Actinomycetes</taxon>
        <taxon>Kitasatosporales</taxon>
        <taxon>Streptomycetaceae</taxon>
        <taxon>Streptomyces</taxon>
    </lineage>
</organism>
<sequence>MIVTLFPGPGGVRRVMLTVRKRRAADRDCAVPHMHVQPRRTHHMNVITDLLAGIIHFVGWLV</sequence>
<evidence type="ECO:0000313" key="1">
    <source>
        <dbReference type="EMBL" id="GAA2505496.1"/>
    </source>
</evidence>
<accession>A0ABP5ZVX2</accession>
<evidence type="ECO:0008006" key="3">
    <source>
        <dbReference type="Google" id="ProtNLM"/>
    </source>
</evidence>
<proteinExistence type="predicted"/>
<name>A0ABP5ZVX2_9ACTN</name>
<evidence type="ECO:0000313" key="2">
    <source>
        <dbReference type="Proteomes" id="UP001499942"/>
    </source>
</evidence>
<dbReference type="EMBL" id="BAAASR010000023">
    <property type="protein sequence ID" value="GAA2505496.1"/>
    <property type="molecule type" value="Genomic_DNA"/>
</dbReference>